<evidence type="ECO:0000259" key="1">
    <source>
        <dbReference type="Pfam" id="PF02579"/>
    </source>
</evidence>
<dbReference type="Gene3D" id="3.30.420.130">
    <property type="entry name" value="Dinitrogenase iron-molybdenum cofactor biosynthesis domain"/>
    <property type="match status" value="1"/>
</dbReference>
<dbReference type="InterPro" id="IPR033913">
    <property type="entry name" value="MTH1175_dom"/>
</dbReference>
<reference evidence="2 3" key="1">
    <citation type="journal article" date="2016" name="Nat. Commun.">
        <title>Thousands of microbial genomes shed light on interconnected biogeochemical processes in an aquifer system.</title>
        <authorList>
            <person name="Anantharaman K."/>
            <person name="Brown C.T."/>
            <person name="Hug L.A."/>
            <person name="Sharon I."/>
            <person name="Castelle C.J."/>
            <person name="Probst A.J."/>
            <person name="Thomas B.C."/>
            <person name="Singh A."/>
            <person name="Wilkins M.J."/>
            <person name="Karaoz U."/>
            <person name="Brodie E.L."/>
            <person name="Williams K.H."/>
            <person name="Hubbard S.S."/>
            <person name="Banfield J.F."/>
        </authorList>
    </citation>
    <scope>NUCLEOTIDE SEQUENCE [LARGE SCALE GENOMIC DNA]</scope>
</reference>
<dbReference type="CDD" id="cd00851">
    <property type="entry name" value="MTH1175"/>
    <property type="match status" value="1"/>
</dbReference>
<protein>
    <recommendedName>
        <fullName evidence="1">Dinitrogenase iron-molybdenum cofactor biosynthesis domain-containing protein</fullName>
    </recommendedName>
</protein>
<dbReference type="InterPro" id="IPR036105">
    <property type="entry name" value="DiNase_FeMo-co_biosyn_sf"/>
</dbReference>
<dbReference type="AlphaFoldDB" id="A0A1F5FGV7"/>
<dbReference type="Pfam" id="PF02579">
    <property type="entry name" value="Nitro_FeMo-Co"/>
    <property type="match status" value="1"/>
</dbReference>
<dbReference type="PANTHER" id="PTHR42983:SF1">
    <property type="entry name" value="IRON-MOLYBDENUM PROTEIN"/>
    <property type="match status" value="1"/>
</dbReference>
<feature type="domain" description="Dinitrogenase iron-molybdenum cofactor biosynthesis" evidence="1">
    <location>
        <begin position="18"/>
        <end position="108"/>
    </location>
</feature>
<dbReference type="STRING" id="1817816.A2Y64_07865"/>
<sequence>MPAKRLIAVAADDDRGLESEVSHHFGRCPYYVIVESEDGRIGPVRVVSNPYYDEHSPGQVPMFIKSQGIAVMIAGGMGSRAKEIFDHHGIEVATGAQGTVRRTLEDYLGGRLSGYDPCSGRDGGHDHGDCH</sequence>
<evidence type="ECO:0000313" key="3">
    <source>
        <dbReference type="Proteomes" id="UP000177187"/>
    </source>
</evidence>
<dbReference type="EMBL" id="MFAF01000025">
    <property type="protein sequence ID" value="OGD78792.1"/>
    <property type="molecule type" value="Genomic_DNA"/>
</dbReference>
<dbReference type="InterPro" id="IPR003731">
    <property type="entry name" value="Di-Nase_FeMo-co_biosynth"/>
</dbReference>
<organism evidence="2 3">
    <name type="scientific">Candidatus Coatesbacteria bacterium RBG_13_66_14</name>
    <dbReference type="NCBI Taxonomy" id="1817816"/>
    <lineage>
        <taxon>Bacteria</taxon>
        <taxon>Candidatus Coatesiibacteriota</taxon>
    </lineage>
</organism>
<name>A0A1F5FGV7_9BACT</name>
<dbReference type="SUPFAM" id="SSF53146">
    <property type="entry name" value="Nitrogenase accessory factor-like"/>
    <property type="match status" value="1"/>
</dbReference>
<comment type="caution">
    <text evidence="2">The sequence shown here is derived from an EMBL/GenBank/DDBJ whole genome shotgun (WGS) entry which is preliminary data.</text>
</comment>
<gene>
    <name evidence="2" type="ORF">A2Y64_07865</name>
</gene>
<evidence type="ECO:0000313" key="2">
    <source>
        <dbReference type="EMBL" id="OGD78792.1"/>
    </source>
</evidence>
<proteinExistence type="predicted"/>
<accession>A0A1F5FGV7</accession>
<dbReference type="Proteomes" id="UP000177187">
    <property type="component" value="Unassembled WGS sequence"/>
</dbReference>
<dbReference type="PANTHER" id="PTHR42983">
    <property type="entry name" value="DINITROGENASE IRON-MOLYBDENUM COFACTOR PROTEIN-RELATED"/>
    <property type="match status" value="1"/>
</dbReference>